<dbReference type="GO" id="GO:0044781">
    <property type="term" value="P:bacterial-type flagellum organization"/>
    <property type="evidence" value="ECO:0007669"/>
    <property type="project" value="UniProtKB-KW"/>
</dbReference>
<evidence type="ECO:0000313" key="6">
    <source>
        <dbReference type="Proteomes" id="UP000199518"/>
    </source>
</evidence>
<dbReference type="GO" id="GO:0048027">
    <property type="term" value="F:mRNA 5'-UTR binding"/>
    <property type="evidence" value="ECO:0007669"/>
    <property type="project" value="UniProtKB-UniRule"/>
</dbReference>
<dbReference type="RefSeq" id="WP_092047925.1">
    <property type="nucleotide sequence ID" value="NZ_FOQD01000002.1"/>
</dbReference>
<comment type="function">
    <text evidence="4">A translational regulator that binds mRNA to regulate translation initiation and/or mRNA stability. Usually binds in the 5'-UTR at or near the Shine-Dalgarno sequence preventing ribosome-binding, thus repressing translation. Its main target seems to be the major flagellin gene, while its function is anatagonized by FliW.</text>
</comment>
<dbReference type="Pfam" id="PF02599">
    <property type="entry name" value="CsrA"/>
    <property type="match status" value="1"/>
</dbReference>
<reference evidence="6" key="1">
    <citation type="submission" date="2016-10" db="EMBL/GenBank/DDBJ databases">
        <authorList>
            <person name="Varghese N."/>
            <person name="Submissions S."/>
        </authorList>
    </citation>
    <scope>NUCLEOTIDE SEQUENCE [LARGE SCALE GENOMIC DNA]</scope>
    <source>
        <strain evidence="6">DSM 26348</strain>
    </source>
</reference>
<accession>A0A1I3CE30</accession>
<keyword evidence="1 4" id="KW-0963">Cytoplasm</keyword>
<dbReference type="Proteomes" id="UP000199518">
    <property type="component" value="Unassembled WGS sequence"/>
</dbReference>
<evidence type="ECO:0000256" key="4">
    <source>
        <dbReference type="HAMAP-Rule" id="MF_00167"/>
    </source>
</evidence>
<evidence type="ECO:0000256" key="3">
    <source>
        <dbReference type="ARBA" id="ARBA00022884"/>
    </source>
</evidence>
<keyword evidence="3 4" id="KW-0694">RNA-binding</keyword>
<sequence>MLVLSRKKLESIRIGDEIEVVVLEVGKNRVRLGFRCPSHVAVTRSELIQFDREMVLDMPVETADERELVCA</sequence>
<dbReference type="GO" id="GO:0006109">
    <property type="term" value="P:regulation of carbohydrate metabolic process"/>
    <property type="evidence" value="ECO:0007669"/>
    <property type="project" value="InterPro"/>
</dbReference>
<name>A0A1I3CE30_9PLAN</name>
<gene>
    <name evidence="4" type="primary">csrA</name>
    <name evidence="5" type="ORF">SAMN05421753_102238</name>
</gene>
<organism evidence="5 6">
    <name type="scientific">Planctomicrobium piriforme</name>
    <dbReference type="NCBI Taxonomy" id="1576369"/>
    <lineage>
        <taxon>Bacteria</taxon>
        <taxon>Pseudomonadati</taxon>
        <taxon>Planctomycetota</taxon>
        <taxon>Planctomycetia</taxon>
        <taxon>Planctomycetales</taxon>
        <taxon>Planctomycetaceae</taxon>
        <taxon>Planctomicrobium</taxon>
    </lineage>
</organism>
<comment type="subunit">
    <text evidence="4">Homodimer; the beta-strands of each monomer intercalate to form a hydrophobic core, while the alpha-helices form wings that extend away from the core.</text>
</comment>
<keyword evidence="6" id="KW-1185">Reference proteome</keyword>
<dbReference type="AlphaFoldDB" id="A0A1I3CE30"/>
<keyword evidence="4" id="KW-1005">Bacterial flagellum biogenesis</keyword>
<dbReference type="GO" id="GO:0045947">
    <property type="term" value="P:negative regulation of translational initiation"/>
    <property type="evidence" value="ECO:0007669"/>
    <property type="project" value="UniProtKB-UniRule"/>
</dbReference>
<dbReference type="PANTHER" id="PTHR34984:SF1">
    <property type="entry name" value="CARBON STORAGE REGULATOR"/>
    <property type="match status" value="1"/>
</dbReference>
<dbReference type="InterPro" id="IPR003751">
    <property type="entry name" value="CsrA"/>
</dbReference>
<keyword evidence="4" id="KW-0678">Repressor</keyword>
<keyword evidence="2 4" id="KW-0810">Translation regulation</keyword>
<dbReference type="OrthoDB" id="289081at2"/>
<evidence type="ECO:0000256" key="2">
    <source>
        <dbReference type="ARBA" id="ARBA00022845"/>
    </source>
</evidence>
<comment type="similarity">
    <text evidence="4">Belongs to the CsrA/RsmA family.</text>
</comment>
<comment type="subcellular location">
    <subcellularLocation>
        <location evidence="4">Cytoplasm</location>
    </subcellularLocation>
</comment>
<dbReference type="EMBL" id="FOQD01000002">
    <property type="protein sequence ID" value="SFH72663.1"/>
    <property type="molecule type" value="Genomic_DNA"/>
</dbReference>
<evidence type="ECO:0000313" key="5">
    <source>
        <dbReference type="EMBL" id="SFH72663.1"/>
    </source>
</evidence>
<dbReference type="SUPFAM" id="SSF117130">
    <property type="entry name" value="CsrA-like"/>
    <property type="match status" value="1"/>
</dbReference>
<dbReference type="GO" id="GO:0006402">
    <property type="term" value="P:mRNA catabolic process"/>
    <property type="evidence" value="ECO:0007669"/>
    <property type="project" value="InterPro"/>
</dbReference>
<dbReference type="InterPro" id="IPR036107">
    <property type="entry name" value="CsrA_sf"/>
</dbReference>
<evidence type="ECO:0000256" key="1">
    <source>
        <dbReference type="ARBA" id="ARBA00022490"/>
    </source>
</evidence>
<dbReference type="GO" id="GO:0005829">
    <property type="term" value="C:cytosol"/>
    <property type="evidence" value="ECO:0007669"/>
    <property type="project" value="TreeGrafter"/>
</dbReference>
<dbReference type="GO" id="GO:1902208">
    <property type="term" value="P:regulation of bacterial-type flagellum assembly"/>
    <property type="evidence" value="ECO:0007669"/>
    <property type="project" value="UniProtKB-UniRule"/>
</dbReference>
<proteinExistence type="inferred from homology"/>
<dbReference type="HAMAP" id="MF_00167">
    <property type="entry name" value="CsrA"/>
    <property type="match status" value="1"/>
</dbReference>
<protein>
    <recommendedName>
        <fullName evidence="4">Translational regulator CsrA</fullName>
    </recommendedName>
</protein>
<dbReference type="Gene3D" id="2.60.40.4380">
    <property type="entry name" value="Translational regulator CsrA"/>
    <property type="match status" value="1"/>
</dbReference>
<dbReference type="PANTHER" id="PTHR34984">
    <property type="entry name" value="CARBON STORAGE REGULATOR"/>
    <property type="match status" value="1"/>
</dbReference>